<dbReference type="GO" id="GO:0016779">
    <property type="term" value="F:nucleotidyltransferase activity"/>
    <property type="evidence" value="ECO:0007669"/>
    <property type="project" value="TreeGrafter"/>
</dbReference>
<dbReference type="EMBL" id="BARS01036169">
    <property type="protein sequence ID" value="GAG26525.1"/>
    <property type="molecule type" value="Genomic_DNA"/>
</dbReference>
<keyword evidence="4" id="KW-0472">Membrane</keyword>
<evidence type="ECO:0000259" key="5">
    <source>
        <dbReference type="Pfam" id="PF00899"/>
    </source>
</evidence>
<keyword evidence="4" id="KW-1133">Transmembrane helix</keyword>
<dbReference type="AlphaFoldDB" id="X0W7I6"/>
<keyword evidence="4" id="KW-0812">Transmembrane</keyword>
<sequence length="258" mass="27555">EIRRYSRHLLLPEVGKAGQRKLKAARVLVVGAGGLGSPVLMYLVAAGVGHVGVVDADAVTLSNLQRQIVHGTATLGRPKAESARGRLLDLNPGVRITTHDEAFTSQTALRIASGHDIVVDGTDNFPTRYLINDVCLKLGIPFAYGAIFRMEGQVSLFCTEDGPCYRCVFPSPPPPESVMTCEEAGVLGVVPGTIGTLQATEVIKHILGLGCPLAGRLMVYNAAEMQFETISLTKNPNCPTCSITPEKIELIDYHGFCG</sequence>
<feature type="domain" description="THIF-type NAD/FAD binding fold" evidence="5">
    <location>
        <begin position="5"/>
        <end position="239"/>
    </location>
</feature>
<feature type="transmembrane region" description="Helical" evidence="4">
    <location>
        <begin position="25"/>
        <end position="45"/>
    </location>
</feature>
<dbReference type="PANTHER" id="PTHR10953:SF102">
    <property type="entry name" value="ADENYLYLTRANSFERASE AND SULFURTRANSFERASE MOCS3"/>
    <property type="match status" value="1"/>
</dbReference>
<protein>
    <recommendedName>
        <fullName evidence="5">THIF-type NAD/FAD binding fold domain-containing protein</fullName>
    </recommendedName>
</protein>
<dbReference type="SUPFAM" id="SSF69572">
    <property type="entry name" value="Activating enzymes of the ubiquitin-like proteins"/>
    <property type="match status" value="1"/>
</dbReference>
<dbReference type="Gene3D" id="3.40.50.720">
    <property type="entry name" value="NAD(P)-binding Rossmann-like Domain"/>
    <property type="match status" value="1"/>
</dbReference>
<dbReference type="GO" id="GO:0005524">
    <property type="term" value="F:ATP binding"/>
    <property type="evidence" value="ECO:0007669"/>
    <property type="project" value="UniProtKB-KW"/>
</dbReference>
<keyword evidence="1" id="KW-0808">Transferase</keyword>
<dbReference type="GO" id="GO:0004792">
    <property type="term" value="F:thiosulfate-cyanide sulfurtransferase activity"/>
    <property type="evidence" value="ECO:0007669"/>
    <property type="project" value="TreeGrafter"/>
</dbReference>
<comment type="caution">
    <text evidence="6">The sequence shown here is derived from an EMBL/GenBank/DDBJ whole genome shotgun (WGS) entry which is preliminary data.</text>
</comment>
<name>X0W7I6_9ZZZZ</name>
<keyword evidence="3" id="KW-0067">ATP-binding</keyword>
<proteinExistence type="predicted"/>
<evidence type="ECO:0000313" key="6">
    <source>
        <dbReference type="EMBL" id="GAG26525.1"/>
    </source>
</evidence>
<feature type="non-terminal residue" evidence="6">
    <location>
        <position position="258"/>
    </location>
</feature>
<dbReference type="NCBIfam" id="NF004281">
    <property type="entry name" value="PRK05690.1"/>
    <property type="match status" value="1"/>
</dbReference>
<evidence type="ECO:0000256" key="3">
    <source>
        <dbReference type="ARBA" id="ARBA00022840"/>
    </source>
</evidence>
<gene>
    <name evidence="6" type="ORF">S01H1_55624</name>
</gene>
<dbReference type="CDD" id="cd00757">
    <property type="entry name" value="ThiF_MoeB_HesA_family"/>
    <property type="match status" value="1"/>
</dbReference>
<keyword evidence="2" id="KW-0547">Nucleotide-binding</keyword>
<dbReference type="InterPro" id="IPR045886">
    <property type="entry name" value="ThiF/MoeB/HesA"/>
</dbReference>
<evidence type="ECO:0000256" key="2">
    <source>
        <dbReference type="ARBA" id="ARBA00022741"/>
    </source>
</evidence>
<dbReference type="InterPro" id="IPR000594">
    <property type="entry name" value="ThiF_NAD_FAD-bd"/>
</dbReference>
<evidence type="ECO:0000256" key="1">
    <source>
        <dbReference type="ARBA" id="ARBA00022679"/>
    </source>
</evidence>
<dbReference type="FunFam" id="3.40.50.720:FF:000033">
    <property type="entry name" value="Adenylyltransferase and sulfurtransferase MOCS3"/>
    <property type="match status" value="1"/>
</dbReference>
<accession>X0W7I6</accession>
<feature type="non-terminal residue" evidence="6">
    <location>
        <position position="1"/>
    </location>
</feature>
<dbReference type="GO" id="GO:0008641">
    <property type="term" value="F:ubiquitin-like modifier activating enzyme activity"/>
    <property type="evidence" value="ECO:0007669"/>
    <property type="project" value="InterPro"/>
</dbReference>
<dbReference type="GO" id="GO:0005829">
    <property type="term" value="C:cytosol"/>
    <property type="evidence" value="ECO:0007669"/>
    <property type="project" value="TreeGrafter"/>
</dbReference>
<dbReference type="PANTHER" id="PTHR10953">
    <property type="entry name" value="UBIQUITIN-ACTIVATING ENZYME E1"/>
    <property type="match status" value="1"/>
</dbReference>
<dbReference type="GO" id="GO:0008146">
    <property type="term" value="F:sulfotransferase activity"/>
    <property type="evidence" value="ECO:0007669"/>
    <property type="project" value="TreeGrafter"/>
</dbReference>
<dbReference type="InterPro" id="IPR035985">
    <property type="entry name" value="Ubiquitin-activating_enz"/>
</dbReference>
<dbReference type="Pfam" id="PF00899">
    <property type="entry name" value="ThiF"/>
    <property type="match status" value="1"/>
</dbReference>
<reference evidence="6" key="1">
    <citation type="journal article" date="2014" name="Front. Microbiol.">
        <title>High frequency of phylogenetically diverse reductive dehalogenase-homologous genes in deep subseafloor sedimentary metagenomes.</title>
        <authorList>
            <person name="Kawai M."/>
            <person name="Futagami T."/>
            <person name="Toyoda A."/>
            <person name="Takaki Y."/>
            <person name="Nishi S."/>
            <person name="Hori S."/>
            <person name="Arai W."/>
            <person name="Tsubouchi T."/>
            <person name="Morono Y."/>
            <person name="Uchiyama I."/>
            <person name="Ito T."/>
            <person name="Fujiyama A."/>
            <person name="Inagaki F."/>
            <person name="Takami H."/>
        </authorList>
    </citation>
    <scope>NUCLEOTIDE SEQUENCE</scope>
    <source>
        <strain evidence="6">Expedition CK06-06</strain>
    </source>
</reference>
<evidence type="ECO:0000256" key="4">
    <source>
        <dbReference type="SAM" id="Phobius"/>
    </source>
</evidence>
<organism evidence="6">
    <name type="scientific">marine sediment metagenome</name>
    <dbReference type="NCBI Taxonomy" id="412755"/>
    <lineage>
        <taxon>unclassified sequences</taxon>
        <taxon>metagenomes</taxon>
        <taxon>ecological metagenomes</taxon>
    </lineage>
</organism>